<evidence type="ECO:0008006" key="4">
    <source>
        <dbReference type="Google" id="ProtNLM"/>
    </source>
</evidence>
<sequence length="142" mass="15718">MTPAAPSSSSFEHRLKSAHMPPPGPAYFHARRALWSVPSPNPPNPTAHTRLEQILNQEGVHENDEVWDAGLATIWRGLTNRTPLKKRLSLNMTTKILMCGWIRDGTWPRGATAPHSDDEQDDLPADAKTYPSTMSNPQSDGL</sequence>
<dbReference type="InParanoid" id="J4HYR7"/>
<gene>
    <name evidence="2" type="ORF">FIBRA_06211</name>
</gene>
<dbReference type="GeneID" id="24098963"/>
<protein>
    <recommendedName>
        <fullName evidence="4">DUF4050 domain-containing protein</fullName>
    </recommendedName>
</protein>
<keyword evidence="3" id="KW-1185">Reference proteome</keyword>
<proteinExistence type="predicted"/>
<evidence type="ECO:0000313" key="2">
    <source>
        <dbReference type="EMBL" id="CCM04052.1"/>
    </source>
</evidence>
<dbReference type="OrthoDB" id="3366194at2759"/>
<dbReference type="HOGENOM" id="CLU_135745_1_0_1"/>
<reference evidence="2 3" key="1">
    <citation type="journal article" date="2012" name="Appl. Environ. Microbiol.">
        <title>Short-read sequencing for genomic analysis of the brown rot fungus Fibroporia radiculosa.</title>
        <authorList>
            <person name="Tang J.D."/>
            <person name="Perkins A.D."/>
            <person name="Sonstegard T.S."/>
            <person name="Schroeder S.G."/>
            <person name="Burgess S.C."/>
            <person name="Diehl S.V."/>
        </authorList>
    </citation>
    <scope>NUCLEOTIDE SEQUENCE [LARGE SCALE GENOMIC DNA]</scope>
    <source>
        <strain evidence="2 3">TFFH 294</strain>
    </source>
</reference>
<evidence type="ECO:0000313" key="3">
    <source>
        <dbReference type="Proteomes" id="UP000006352"/>
    </source>
</evidence>
<dbReference type="EMBL" id="HE797140">
    <property type="protein sequence ID" value="CCM04052.1"/>
    <property type="molecule type" value="Genomic_DNA"/>
</dbReference>
<evidence type="ECO:0000256" key="1">
    <source>
        <dbReference type="SAM" id="MobiDB-lite"/>
    </source>
</evidence>
<accession>J4HYR7</accession>
<name>J4HYR7_9APHY</name>
<organism evidence="2 3">
    <name type="scientific">Fibroporia radiculosa</name>
    <dbReference type="NCBI Taxonomy" id="599839"/>
    <lineage>
        <taxon>Eukaryota</taxon>
        <taxon>Fungi</taxon>
        <taxon>Dikarya</taxon>
        <taxon>Basidiomycota</taxon>
        <taxon>Agaricomycotina</taxon>
        <taxon>Agaricomycetes</taxon>
        <taxon>Polyporales</taxon>
        <taxon>Fibroporiaceae</taxon>
        <taxon>Fibroporia</taxon>
    </lineage>
</organism>
<dbReference type="Proteomes" id="UP000006352">
    <property type="component" value="Unassembled WGS sequence"/>
</dbReference>
<feature type="region of interest" description="Disordered" evidence="1">
    <location>
        <begin position="107"/>
        <end position="142"/>
    </location>
</feature>
<feature type="compositionally biased region" description="Polar residues" evidence="1">
    <location>
        <begin position="130"/>
        <end position="142"/>
    </location>
</feature>
<dbReference type="AlphaFoldDB" id="J4HYR7"/>
<dbReference type="RefSeq" id="XP_012183335.1">
    <property type="nucleotide sequence ID" value="XM_012327945.1"/>
</dbReference>